<feature type="transmembrane region" description="Helical" evidence="1">
    <location>
        <begin position="166"/>
        <end position="185"/>
    </location>
</feature>
<evidence type="ECO:0000313" key="3">
    <source>
        <dbReference type="Proteomes" id="UP000509667"/>
    </source>
</evidence>
<keyword evidence="1" id="KW-1133">Transmembrane helix</keyword>
<dbReference type="InterPro" id="IPR007404">
    <property type="entry name" value="YdjM-like"/>
</dbReference>
<accession>A0A7D5P3S2</accession>
<dbReference type="KEGG" id="hrr:HZS55_04545"/>
<proteinExistence type="predicted"/>
<keyword evidence="1" id="KW-0472">Membrane</keyword>
<evidence type="ECO:0000313" key="2">
    <source>
        <dbReference type="EMBL" id="QLH76618.1"/>
    </source>
</evidence>
<gene>
    <name evidence="2" type="ORF">HZS55_04545</name>
</gene>
<reference evidence="2 3" key="1">
    <citation type="submission" date="2020-07" db="EMBL/GenBank/DDBJ databases">
        <title>Halosimplex pelagicum sp. nov. and Halosimplex rubrum sp. nov., isolated from salted brown alga Laminaria, and emended description of the genus Halosimplex.</title>
        <authorList>
            <person name="Cui H."/>
        </authorList>
    </citation>
    <scope>NUCLEOTIDE SEQUENCE [LARGE SCALE GENOMIC DNA]</scope>
    <source>
        <strain evidence="2 3">R27</strain>
    </source>
</reference>
<dbReference type="GO" id="GO:0016787">
    <property type="term" value="F:hydrolase activity"/>
    <property type="evidence" value="ECO:0007669"/>
    <property type="project" value="UniProtKB-KW"/>
</dbReference>
<feature type="transmembrane region" description="Helical" evidence="1">
    <location>
        <begin position="139"/>
        <end position="160"/>
    </location>
</feature>
<keyword evidence="2" id="KW-0378">Hydrolase</keyword>
<organism evidence="2 3">
    <name type="scientific">Halosimplex rubrum</name>
    <dbReference type="NCBI Taxonomy" id="869889"/>
    <lineage>
        <taxon>Archaea</taxon>
        <taxon>Methanobacteriati</taxon>
        <taxon>Methanobacteriota</taxon>
        <taxon>Stenosarchaea group</taxon>
        <taxon>Halobacteria</taxon>
        <taxon>Halobacteriales</taxon>
        <taxon>Haloarculaceae</taxon>
        <taxon>Halosimplex</taxon>
    </lineage>
</organism>
<dbReference type="Pfam" id="PF04307">
    <property type="entry name" value="YdjM"/>
    <property type="match status" value="1"/>
</dbReference>
<feature type="transmembrane region" description="Helical" evidence="1">
    <location>
        <begin position="103"/>
        <end position="127"/>
    </location>
</feature>
<keyword evidence="3" id="KW-1185">Reference proteome</keyword>
<dbReference type="GeneID" id="56077106"/>
<dbReference type="EMBL" id="CP058910">
    <property type="protein sequence ID" value="QLH76618.1"/>
    <property type="molecule type" value="Genomic_DNA"/>
</dbReference>
<evidence type="ECO:0000256" key="1">
    <source>
        <dbReference type="SAM" id="Phobius"/>
    </source>
</evidence>
<protein>
    <submittedName>
        <fullName evidence="2">Metal-dependent hydrolase</fullName>
    </submittedName>
</protein>
<dbReference type="Proteomes" id="UP000509667">
    <property type="component" value="Chromosome"/>
</dbReference>
<dbReference type="AlphaFoldDB" id="A0A7D5P3S2"/>
<feature type="transmembrane region" description="Helical" evidence="1">
    <location>
        <begin position="64"/>
        <end position="83"/>
    </location>
</feature>
<sequence>MGSFRAHLRAGAGAHLALVSGTVLLALPHAPVEAVVAAVVGAPVTVAGAVVPDVDHPNSRPYRVARVWVPRLTAGAVGFAGAASRESVVGLFRRGPVPDPAPFWAGVAVTAATATAFVATARAVPLVRPTHRGVTHHPAFGVAAGLALTALTLTLLRAAGVEHLRLVSLVVGLCFLCGFGSHLFVDDIWQVPSR</sequence>
<name>A0A7D5P3S2_9EURY</name>
<keyword evidence="1" id="KW-0812">Transmembrane</keyword>
<dbReference type="OrthoDB" id="350145at2157"/>
<dbReference type="RefSeq" id="WP_179910554.1">
    <property type="nucleotide sequence ID" value="NZ_CP058910.1"/>
</dbReference>